<evidence type="ECO:0000313" key="5">
    <source>
        <dbReference type="Proteomes" id="UP000008181"/>
    </source>
</evidence>
<dbReference type="GO" id="GO:0004565">
    <property type="term" value="F:beta-galactosidase activity"/>
    <property type="evidence" value="ECO:0007669"/>
    <property type="project" value="UniProtKB-ARBA"/>
</dbReference>
<organism evidence="4 5">
    <name type="scientific">Thermothielavioides terrestris (strain ATCC 38088 / NRRL 8126)</name>
    <name type="common">Thielavia terrestris</name>
    <dbReference type="NCBI Taxonomy" id="578455"/>
    <lineage>
        <taxon>Eukaryota</taxon>
        <taxon>Fungi</taxon>
        <taxon>Dikarya</taxon>
        <taxon>Ascomycota</taxon>
        <taxon>Pezizomycotina</taxon>
        <taxon>Sordariomycetes</taxon>
        <taxon>Sordariomycetidae</taxon>
        <taxon>Sordariales</taxon>
        <taxon>Chaetomiaceae</taxon>
        <taxon>Thermothielavioides</taxon>
        <taxon>Thermothielavioides terrestris</taxon>
    </lineage>
</organism>
<dbReference type="EMBL" id="CP003009">
    <property type="protein sequence ID" value="AEO63108.1"/>
    <property type="molecule type" value="Genomic_DNA"/>
</dbReference>
<dbReference type="InterPro" id="IPR008979">
    <property type="entry name" value="Galactose-bd-like_sf"/>
</dbReference>
<accession>G2QWU4</accession>
<keyword evidence="2" id="KW-0326">Glycosidase</keyword>
<sequence length="131" mass="14540">MPLETGGPGDGSAGAGVRFYRGPLPLRAPHGLDAWLAWKRKWERAKVFRALWVVNGWQFGRSYPVIEPEDTFPVPAGVLDLGRRQRGRLGGLGARVDVEFVGWYAVASSFDVGFDGGYLWPVWNATTREHV</sequence>
<keyword evidence="5" id="KW-1185">Reference proteome</keyword>
<dbReference type="AlphaFoldDB" id="G2QWU4"/>
<proteinExistence type="predicted"/>
<dbReference type="STRING" id="578455.G2QWU4"/>
<dbReference type="Gene3D" id="2.60.120.260">
    <property type="entry name" value="Galactose-binding domain-like"/>
    <property type="match status" value="1"/>
</dbReference>
<evidence type="ECO:0000313" key="4">
    <source>
        <dbReference type="EMBL" id="AEO63108.1"/>
    </source>
</evidence>
<evidence type="ECO:0000256" key="1">
    <source>
        <dbReference type="ARBA" id="ARBA00022801"/>
    </source>
</evidence>
<evidence type="ECO:0000259" key="3">
    <source>
        <dbReference type="Pfam" id="PF13364"/>
    </source>
</evidence>
<protein>
    <recommendedName>
        <fullName evidence="3">Beta-galactosidase jelly roll domain-containing protein</fullName>
    </recommendedName>
</protein>
<dbReference type="RefSeq" id="XP_003649444.1">
    <property type="nucleotide sequence ID" value="XM_003649396.1"/>
</dbReference>
<dbReference type="HOGENOM" id="CLU_1929057_0_0_1"/>
<feature type="domain" description="Beta-galactosidase jelly roll" evidence="3">
    <location>
        <begin position="9"/>
        <end position="80"/>
    </location>
</feature>
<dbReference type="GeneID" id="11515439"/>
<dbReference type="Proteomes" id="UP000008181">
    <property type="component" value="Chromosome 1"/>
</dbReference>
<gene>
    <name evidence="4" type="ORF">THITE_2084619</name>
</gene>
<dbReference type="Pfam" id="PF13364">
    <property type="entry name" value="BetaGal_ABD2"/>
    <property type="match status" value="1"/>
</dbReference>
<name>G2QWU4_THETT</name>
<dbReference type="SUPFAM" id="SSF49785">
    <property type="entry name" value="Galactose-binding domain-like"/>
    <property type="match status" value="1"/>
</dbReference>
<dbReference type="KEGG" id="ttt:THITE_2084619"/>
<evidence type="ECO:0000256" key="2">
    <source>
        <dbReference type="ARBA" id="ARBA00023295"/>
    </source>
</evidence>
<dbReference type="InterPro" id="IPR025300">
    <property type="entry name" value="BetaGal_jelly_roll_dom"/>
</dbReference>
<keyword evidence="1" id="KW-0378">Hydrolase</keyword>
<reference evidence="4 5" key="1">
    <citation type="journal article" date="2011" name="Nat. Biotechnol.">
        <title>Comparative genomic analysis of the thermophilic biomass-degrading fungi Myceliophthora thermophila and Thielavia terrestris.</title>
        <authorList>
            <person name="Berka R.M."/>
            <person name="Grigoriev I.V."/>
            <person name="Otillar R."/>
            <person name="Salamov A."/>
            <person name="Grimwood J."/>
            <person name="Reid I."/>
            <person name="Ishmael N."/>
            <person name="John T."/>
            <person name="Darmond C."/>
            <person name="Moisan M.-C."/>
            <person name="Henrissat B."/>
            <person name="Coutinho P.M."/>
            <person name="Lombard V."/>
            <person name="Natvig D.O."/>
            <person name="Lindquist E."/>
            <person name="Schmutz J."/>
            <person name="Lucas S."/>
            <person name="Harris P."/>
            <person name="Powlowski J."/>
            <person name="Bellemare A."/>
            <person name="Taylor D."/>
            <person name="Butler G."/>
            <person name="de Vries R.P."/>
            <person name="Allijn I.E."/>
            <person name="van den Brink J."/>
            <person name="Ushinsky S."/>
            <person name="Storms R."/>
            <person name="Powell A.J."/>
            <person name="Paulsen I.T."/>
            <person name="Elbourne L.D.H."/>
            <person name="Baker S.E."/>
            <person name="Magnuson J."/>
            <person name="LaBoissiere S."/>
            <person name="Clutterbuck A.J."/>
            <person name="Martinez D."/>
            <person name="Wogulis M."/>
            <person name="de Leon A.L."/>
            <person name="Rey M.W."/>
            <person name="Tsang A."/>
        </authorList>
    </citation>
    <scope>NUCLEOTIDE SEQUENCE [LARGE SCALE GENOMIC DNA]</scope>
    <source>
        <strain evidence="5">ATCC 38088 / NRRL 8126</strain>
    </source>
</reference>